<sequence length="209" mass="22564">MSKAARMIAIIDYKAGNLTSVVKTLKYLGVREMVVTQDPAVVRGAAKVVLPGVGHFQATSLLRELGLEDAVRESIAKGSWFLGICVGLQWLFEGSTEASGVAGLGHFPGMCERFPALFDGVELKSPHVGWNSLERLSADSRLMHGVERGGFVYYTHSWRAPVIHATAAVTEYGGAFTGVAEKDNVMGVQFHPEKSSTVGLQVLKNFVEL</sequence>
<dbReference type="GO" id="GO:0016829">
    <property type="term" value="F:lyase activity"/>
    <property type="evidence" value="ECO:0007669"/>
    <property type="project" value="UniProtKB-KW"/>
</dbReference>
<comment type="subunit">
    <text evidence="2 10">Heterodimer of HisH and HisF.</text>
</comment>
<dbReference type="CDD" id="cd01748">
    <property type="entry name" value="GATase1_IGP_Synthase"/>
    <property type="match status" value="1"/>
</dbReference>
<keyword evidence="5 10" id="KW-0315">Glutamine amidotransferase</keyword>
<feature type="active site" evidence="10 11">
    <location>
        <position position="191"/>
    </location>
</feature>
<dbReference type="NCBIfam" id="TIGR01855">
    <property type="entry name" value="IMP_synth_hisH"/>
    <property type="match status" value="1"/>
</dbReference>
<evidence type="ECO:0000256" key="3">
    <source>
        <dbReference type="ARBA" id="ARBA00022605"/>
    </source>
</evidence>
<evidence type="ECO:0000256" key="1">
    <source>
        <dbReference type="ARBA" id="ARBA00005091"/>
    </source>
</evidence>
<protein>
    <recommendedName>
        <fullName evidence="10">Imidazole glycerol phosphate synthase subunit HisH</fullName>
        <ecNumber evidence="10">4.3.2.10</ecNumber>
    </recommendedName>
    <alternativeName>
        <fullName evidence="10">IGP synthase glutaminase subunit</fullName>
        <ecNumber evidence="10">3.5.1.2</ecNumber>
    </alternativeName>
    <alternativeName>
        <fullName evidence="10">IGP synthase subunit HisH</fullName>
    </alternativeName>
    <alternativeName>
        <fullName evidence="10">ImGP synthase subunit HisH</fullName>
        <shortName evidence="10">IGPS subunit HisH</shortName>
    </alternativeName>
</protein>
<gene>
    <name evidence="10" type="primary">hisH</name>
    <name evidence="13" type="ORF">HDF09_003043</name>
</gene>
<dbReference type="InterPro" id="IPR017926">
    <property type="entry name" value="GATASE"/>
</dbReference>
<evidence type="ECO:0000313" key="14">
    <source>
        <dbReference type="Proteomes" id="UP000568106"/>
    </source>
</evidence>
<evidence type="ECO:0000256" key="2">
    <source>
        <dbReference type="ARBA" id="ARBA00011152"/>
    </source>
</evidence>
<comment type="catalytic activity">
    <reaction evidence="9 10">
        <text>L-glutamine + H2O = L-glutamate + NH4(+)</text>
        <dbReference type="Rhea" id="RHEA:15889"/>
        <dbReference type="ChEBI" id="CHEBI:15377"/>
        <dbReference type="ChEBI" id="CHEBI:28938"/>
        <dbReference type="ChEBI" id="CHEBI:29985"/>
        <dbReference type="ChEBI" id="CHEBI:58359"/>
        <dbReference type="EC" id="3.5.1.2"/>
    </reaction>
</comment>
<feature type="active site" description="Nucleophile" evidence="10 11">
    <location>
        <position position="85"/>
    </location>
</feature>
<dbReference type="EMBL" id="JACHDY010000004">
    <property type="protein sequence ID" value="MBB5318346.1"/>
    <property type="molecule type" value="Genomic_DNA"/>
</dbReference>
<keyword evidence="13" id="KW-0328">Glycosyltransferase</keyword>
<comment type="catalytic activity">
    <reaction evidence="8 10">
        <text>5-[(5-phospho-1-deoxy-D-ribulos-1-ylimino)methylamino]-1-(5-phospho-beta-D-ribosyl)imidazole-4-carboxamide + L-glutamine = D-erythro-1-(imidazol-4-yl)glycerol 3-phosphate + 5-amino-1-(5-phospho-beta-D-ribosyl)imidazole-4-carboxamide + L-glutamate + H(+)</text>
        <dbReference type="Rhea" id="RHEA:24793"/>
        <dbReference type="ChEBI" id="CHEBI:15378"/>
        <dbReference type="ChEBI" id="CHEBI:29985"/>
        <dbReference type="ChEBI" id="CHEBI:58278"/>
        <dbReference type="ChEBI" id="CHEBI:58359"/>
        <dbReference type="ChEBI" id="CHEBI:58475"/>
        <dbReference type="ChEBI" id="CHEBI:58525"/>
        <dbReference type="EC" id="4.3.2.10"/>
    </reaction>
</comment>
<accession>A0A7W8IJK8</accession>
<comment type="subcellular location">
    <subcellularLocation>
        <location evidence="10">Cytoplasm</location>
    </subcellularLocation>
</comment>
<comment type="pathway">
    <text evidence="1 10">Amino-acid biosynthesis; L-histidine biosynthesis; L-histidine from 5-phospho-alpha-D-ribose 1-diphosphate: step 5/9.</text>
</comment>
<comment type="caution">
    <text evidence="13">The sequence shown here is derived from an EMBL/GenBank/DDBJ whole genome shotgun (WGS) entry which is preliminary data.</text>
</comment>
<dbReference type="GO" id="GO:0000107">
    <property type="term" value="F:imidazoleglycerol-phosphate synthase activity"/>
    <property type="evidence" value="ECO:0007669"/>
    <property type="project" value="UniProtKB-UniRule"/>
</dbReference>
<dbReference type="PROSITE" id="PS51273">
    <property type="entry name" value="GATASE_TYPE_1"/>
    <property type="match status" value="1"/>
</dbReference>
<keyword evidence="13" id="KW-0808">Transferase</keyword>
<dbReference type="Gene3D" id="3.40.50.880">
    <property type="match status" value="1"/>
</dbReference>
<dbReference type="SUPFAM" id="SSF52317">
    <property type="entry name" value="Class I glutamine amidotransferase-like"/>
    <property type="match status" value="1"/>
</dbReference>
<evidence type="ECO:0000256" key="10">
    <source>
        <dbReference type="HAMAP-Rule" id="MF_00278"/>
    </source>
</evidence>
<keyword evidence="6 10" id="KW-0368">Histidine biosynthesis</keyword>
<dbReference type="PANTHER" id="PTHR42701:SF1">
    <property type="entry name" value="IMIDAZOLE GLYCEROL PHOSPHATE SYNTHASE SUBUNIT HISH"/>
    <property type="match status" value="1"/>
</dbReference>
<evidence type="ECO:0000256" key="9">
    <source>
        <dbReference type="ARBA" id="ARBA00049534"/>
    </source>
</evidence>
<keyword evidence="10" id="KW-0963">Cytoplasm</keyword>
<name>A0A7W8IJK8_9BACT</name>
<feature type="domain" description="Glutamine amidotransferase" evidence="12">
    <location>
        <begin position="10"/>
        <end position="207"/>
    </location>
</feature>
<dbReference type="InterPro" id="IPR029062">
    <property type="entry name" value="Class_I_gatase-like"/>
</dbReference>
<dbReference type="InterPro" id="IPR010139">
    <property type="entry name" value="Imidazole-glycPsynth_HisH"/>
</dbReference>
<dbReference type="PANTHER" id="PTHR42701">
    <property type="entry name" value="IMIDAZOLE GLYCEROL PHOSPHATE SYNTHASE SUBUNIT HISH"/>
    <property type="match status" value="1"/>
</dbReference>
<proteinExistence type="inferred from homology"/>
<dbReference type="Proteomes" id="UP000568106">
    <property type="component" value="Unassembled WGS sequence"/>
</dbReference>
<evidence type="ECO:0000313" key="13">
    <source>
        <dbReference type="EMBL" id="MBB5318346.1"/>
    </source>
</evidence>
<evidence type="ECO:0000256" key="7">
    <source>
        <dbReference type="ARBA" id="ARBA00023239"/>
    </source>
</evidence>
<dbReference type="UniPathway" id="UPA00031">
    <property type="reaction ID" value="UER00010"/>
</dbReference>
<evidence type="ECO:0000259" key="12">
    <source>
        <dbReference type="Pfam" id="PF00117"/>
    </source>
</evidence>
<dbReference type="AlphaFoldDB" id="A0A7W8IJK8"/>
<keyword evidence="14" id="KW-1185">Reference proteome</keyword>
<evidence type="ECO:0000256" key="4">
    <source>
        <dbReference type="ARBA" id="ARBA00022801"/>
    </source>
</evidence>
<keyword evidence="3 10" id="KW-0028">Amino-acid biosynthesis</keyword>
<feature type="active site" evidence="10 11">
    <location>
        <position position="193"/>
    </location>
</feature>
<organism evidence="13 14">
    <name type="scientific">Tunturiibacter empetritectus</name>
    <dbReference type="NCBI Taxonomy" id="3069691"/>
    <lineage>
        <taxon>Bacteria</taxon>
        <taxon>Pseudomonadati</taxon>
        <taxon>Acidobacteriota</taxon>
        <taxon>Terriglobia</taxon>
        <taxon>Terriglobales</taxon>
        <taxon>Acidobacteriaceae</taxon>
        <taxon>Tunturiibacter</taxon>
    </lineage>
</organism>
<dbReference type="GO" id="GO:0004359">
    <property type="term" value="F:glutaminase activity"/>
    <property type="evidence" value="ECO:0007669"/>
    <property type="project" value="UniProtKB-EC"/>
</dbReference>
<dbReference type="HAMAP" id="MF_00278">
    <property type="entry name" value="HisH"/>
    <property type="match status" value="1"/>
</dbReference>
<evidence type="ECO:0000256" key="6">
    <source>
        <dbReference type="ARBA" id="ARBA00023102"/>
    </source>
</evidence>
<comment type="function">
    <text evidence="10">IGPS catalyzes the conversion of PRFAR and glutamine to IGP, AICAR and glutamate. The HisH subunit catalyzes the hydrolysis of glutamine to glutamate and ammonia as part of the synthesis of IGP and AICAR. The resulting ammonia molecule is channeled to the active site of HisF.</text>
</comment>
<dbReference type="GO" id="GO:0000105">
    <property type="term" value="P:L-histidine biosynthetic process"/>
    <property type="evidence" value="ECO:0007669"/>
    <property type="project" value="UniProtKB-UniRule"/>
</dbReference>
<evidence type="ECO:0000256" key="5">
    <source>
        <dbReference type="ARBA" id="ARBA00022962"/>
    </source>
</evidence>
<dbReference type="PIRSF" id="PIRSF000495">
    <property type="entry name" value="Amidotransf_hisH"/>
    <property type="match status" value="1"/>
</dbReference>
<evidence type="ECO:0000256" key="8">
    <source>
        <dbReference type="ARBA" id="ARBA00047838"/>
    </source>
</evidence>
<dbReference type="Pfam" id="PF00117">
    <property type="entry name" value="GATase"/>
    <property type="match status" value="1"/>
</dbReference>
<evidence type="ECO:0000256" key="11">
    <source>
        <dbReference type="PIRSR" id="PIRSR000495-1"/>
    </source>
</evidence>
<keyword evidence="4 10" id="KW-0378">Hydrolase</keyword>
<dbReference type="EC" id="4.3.2.10" evidence="10"/>
<dbReference type="GO" id="GO:0005737">
    <property type="term" value="C:cytoplasm"/>
    <property type="evidence" value="ECO:0007669"/>
    <property type="project" value="UniProtKB-SubCell"/>
</dbReference>
<reference evidence="13" key="1">
    <citation type="submission" date="2020-08" db="EMBL/GenBank/DDBJ databases">
        <title>Genomic Encyclopedia of Type Strains, Phase IV (KMG-V): Genome sequencing to study the core and pangenomes of soil and plant-associated prokaryotes.</title>
        <authorList>
            <person name="Whitman W."/>
        </authorList>
    </citation>
    <scope>NUCLEOTIDE SEQUENCE [LARGE SCALE GENOMIC DNA]</scope>
    <source>
        <strain evidence="13">M8UP27</strain>
    </source>
</reference>
<keyword evidence="7 10" id="KW-0456">Lyase</keyword>
<dbReference type="EC" id="3.5.1.2" evidence="10"/>